<dbReference type="InterPro" id="IPR027417">
    <property type="entry name" value="P-loop_NTPase"/>
</dbReference>
<keyword evidence="6" id="KW-1185">Reference proteome</keyword>
<dbReference type="Proteomes" id="UP000252419">
    <property type="component" value="Unassembled WGS sequence"/>
</dbReference>
<dbReference type="Pfam" id="PF00437">
    <property type="entry name" value="T2SSE"/>
    <property type="match status" value="1"/>
</dbReference>
<dbReference type="EMBL" id="JPWA01000008">
    <property type="protein sequence ID" value="RCK06327.1"/>
    <property type="molecule type" value="Genomic_DNA"/>
</dbReference>
<protein>
    <recommendedName>
        <fullName evidence="4">Bacterial type II secretion system protein E domain-containing protein</fullName>
    </recommendedName>
</protein>
<dbReference type="AlphaFoldDB" id="A0A367UDD1"/>
<evidence type="ECO:0000313" key="6">
    <source>
        <dbReference type="Proteomes" id="UP000252419"/>
    </source>
</evidence>
<dbReference type="RefSeq" id="WP_114121534.1">
    <property type="nucleotide sequence ID" value="NZ_JPWA01000008.1"/>
</dbReference>
<dbReference type="InterPro" id="IPR001482">
    <property type="entry name" value="T2SS/T4SS_dom"/>
</dbReference>
<dbReference type="GO" id="GO:0005524">
    <property type="term" value="F:ATP binding"/>
    <property type="evidence" value="ECO:0007669"/>
    <property type="project" value="UniProtKB-KW"/>
</dbReference>
<comment type="similarity">
    <text evidence="1">Belongs to the GSP E family.</text>
</comment>
<dbReference type="PANTHER" id="PTHR30258:SF1">
    <property type="entry name" value="PROTEIN TRANSPORT PROTEIN HOFB HOMOLOG"/>
    <property type="match status" value="1"/>
</dbReference>
<dbReference type="PANTHER" id="PTHR30258">
    <property type="entry name" value="TYPE II SECRETION SYSTEM PROTEIN GSPE-RELATED"/>
    <property type="match status" value="1"/>
</dbReference>
<dbReference type="GO" id="GO:0005886">
    <property type="term" value="C:plasma membrane"/>
    <property type="evidence" value="ECO:0007669"/>
    <property type="project" value="TreeGrafter"/>
</dbReference>
<evidence type="ECO:0000256" key="2">
    <source>
        <dbReference type="ARBA" id="ARBA00022741"/>
    </source>
</evidence>
<accession>A0A367UDD1</accession>
<organism evidence="5 6">
    <name type="scientific">Thalassospira xianhensis MCCC 1A02616</name>
    <dbReference type="NCBI Taxonomy" id="1177929"/>
    <lineage>
        <taxon>Bacteria</taxon>
        <taxon>Pseudomonadati</taxon>
        <taxon>Pseudomonadota</taxon>
        <taxon>Alphaproteobacteria</taxon>
        <taxon>Rhodospirillales</taxon>
        <taxon>Thalassospiraceae</taxon>
        <taxon>Thalassospira</taxon>
    </lineage>
</organism>
<sequence length="247" mass="26389">MDPCAPKKECPKLQDLGITHIEEWRKGISQPDGLCLVCGPTGSGKSFTLHASIRSDELSGMRLLDIQNTLSADLKQKVDRCLRAGPEAVLVDEIRSSEDVSLILKTAGTGHLVLTTMQANSIQEALQRLSGELTSNRAACLSVLRAVLCQKLVKKICSTCSGQKVDDKGAVCADCGGSGSDGYTLVSECVFFNNEQEVEAALAGHYSWPSIAEDAYEKVRQGFITEQEAVKVVGQELSGILKATSAA</sequence>
<dbReference type="GO" id="GO:0016887">
    <property type="term" value="F:ATP hydrolysis activity"/>
    <property type="evidence" value="ECO:0007669"/>
    <property type="project" value="TreeGrafter"/>
</dbReference>
<keyword evidence="2" id="KW-0547">Nucleotide-binding</keyword>
<proteinExistence type="inferred from homology"/>
<dbReference type="SUPFAM" id="SSF52540">
    <property type="entry name" value="P-loop containing nucleoside triphosphate hydrolases"/>
    <property type="match status" value="1"/>
</dbReference>
<evidence type="ECO:0000313" key="5">
    <source>
        <dbReference type="EMBL" id="RCK06327.1"/>
    </source>
</evidence>
<name>A0A367UDD1_9PROT</name>
<keyword evidence="3" id="KW-0067">ATP-binding</keyword>
<comment type="caution">
    <text evidence="5">The sequence shown here is derived from an EMBL/GenBank/DDBJ whole genome shotgun (WGS) entry which is preliminary data.</text>
</comment>
<feature type="domain" description="Bacterial type II secretion system protein E" evidence="4">
    <location>
        <begin position="15"/>
        <end position="227"/>
    </location>
</feature>
<evidence type="ECO:0000256" key="3">
    <source>
        <dbReference type="ARBA" id="ARBA00022840"/>
    </source>
</evidence>
<dbReference type="Gene3D" id="3.40.50.300">
    <property type="entry name" value="P-loop containing nucleotide triphosphate hydrolases"/>
    <property type="match status" value="1"/>
</dbReference>
<evidence type="ECO:0000256" key="1">
    <source>
        <dbReference type="ARBA" id="ARBA00006611"/>
    </source>
</evidence>
<reference evidence="5 6" key="1">
    <citation type="submission" date="2014-07" db="EMBL/GenBank/DDBJ databases">
        <title>Draft genome sequence of Thalassospira xianhensis P-4 (MCCC 1A02616).</title>
        <authorList>
            <person name="Lai Q."/>
            <person name="Shao Z."/>
        </authorList>
    </citation>
    <scope>NUCLEOTIDE SEQUENCE [LARGE SCALE GENOMIC DNA]</scope>
    <source>
        <strain evidence="5 6">MCCC 1A02616</strain>
    </source>
</reference>
<evidence type="ECO:0000259" key="4">
    <source>
        <dbReference type="Pfam" id="PF00437"/>
    </source>
</evidence>
<gene>
    <name evidence="5" type="ORF">TH5_08990</name>
</gene>